<gene>
    <name evidence="2" type="ORF">NFIA_081170</name>
</gene>
<accession>A1DFL6</accession>
<evidence type="ECO:0000256" key="1">
    <source>
        <dbReference type="SAM" id="MobiDB-lite"/>
    </source>
</evidence>
<sequence length="102" mass="11190">MIKTHADSDDFLPSAGRVFVHQGPLARPPTHARLTSPQSIPEVQVPGPKAIPSSTAPLIPGKRRVRVHQGPQPTHVPQHALPPFTLCHCEDTEPKRRHLGKE</sequence>
<dbReference type="EMBL" id="DS027696">
    <property type="protein sequence ID" value="EAW18173.1"/>
    <property type="molecule type" value="Genomic_DNA"/>
</dbReference>
<dbReference type="RefSeq" id="XP_001260070.1">
    <property type="nucleotide sequence ID" value="XM_001260069.1"/>
</dbReference>
<dbReference type="HOGENOM" id="CLU_2278204_0_0_1"/>
<dbReference type="Proteomes" id="UP000006702">
    <property type="component" value="Unassembled WGS sequence"/>
</dbReference>
<evidence type="ECO:0000313" key="2">
    <source>
        <dbReference type="EMBL" id="EAW18173.1"/>
    </source>
</evidence>
<organism evidence="2 3">
    <name type="scientific">Neosartorya fischeri (strain ATCC 1020 / DSM 3700 / CBS 544.65 / FGSC A1164 / JCM 1740 / NRRL 181 / WB 181)</name>
    <name type="common">Aspergillus fischerianus</name>
    <dbReference type="NCBI Taxonomy" id="331117"/>
    <lineage>
        <taxon>Eukaryota</taxon>
        <taxon>Fungi</taxon>
        <taxon>Dikarya</taxon>
        <taxon>Ascomycota</taxon>
        <taxon>Pezizomycotina</taxon>
        <taxon>Eurotiomycetes</taxon>
        <taxon>Eurotiomycetidae</taxon>
        <taxon>Eurotiales</taxon>
        <taxon>Aspergillaceae</taxon>
        <taxon>Aspergillus</taxon>
        <taxon>Aspergillus subgen. Fumigati</taxon>
    </lineage>
</organism>
<feature type="region of interest" description="Disordered" evidence="1">
    <location>
        <begin position="22"/>
        <end position="57"/>
    </location>
</feature>
<protein>
    <submittedName>
        <fullName evidence="2">Uncharacterized protein</fullName>
    </submittedName>
</protein>
<dbReference type="AlphaFoldDB" id="A1DFL6"/>
<keyword evidence="3" id="KW-1185">Reference proteome</keyword>
<proteinExistence type="predicted"/>
<dbReference type="VEuPathDB" id="FungiDB:NFIA_081170"/>
<evidence type="ECO:0000313" key="3">
    <source>
        <dbReference type="Proteomes" id="UP000006702"/>
    </source>
</evidence>
<reference evidence="3" key="1">
    <citation type="journal article" date="2008" name="PLoS Genet.">
        <title>Genomic islands in the pathogenic filamentous fungus Aspergillus fumigatus.</title>
        <authorList>
            <person name="Fedorova N.D."/>
            <person name="Khaldi N."/>
            <person name="Joardar V.S."/>
            <person name="Maiti R."/>
            <person name="Amedeo P."/>
            <person name="Anderson M.J."/>
            <person name="Crabtree J."/>
            <person name="Silva J.C."/>
            <person name="Badger J.H."/>
            <person name="Albarraq A."/>
            <person name="Angiuoli S."/>
            <person name="Bussey H."/>
            <person name="Bowyer P."/>
            <person name="Cotty P.J."/>
            <person name="Dyer P.S."/>
            <person name="Egan A."/>
            <person name="Galens K."/>
            <person name="Fraser-Liggett C.M."/>
            <person name="Haas B.J."/>
            <person name="Inman J.M."/>
            <person name="Kent R."/>
            <person name="Lemieux S."/>
            <person name="Malavazi I."/>
            <person name="Orvis J."/>
            <person name="Roemer T."/>
            <person name="Ronning C.M."/>
            <person name="Sundaram J.P."/>
            <person name="Sutton G."/>
            <person name="Turner G."/>
            <person name="Venter J.C."/>
            <person name="White O.R."/>
            <person name="Whitty B.R."/>
            <person name="Youngman P."/>
            <person name="Wolfe K.H."/>
            <person name="Goldman G.H."/>
            <person name="Wortman J.R."/>
            <person name="Jiang B."/>
            <person name="Denning D.W."/>
            <person name="Nierman W.C."/>
        </authorList>
    </citation>
    <scope>NUCLEOTIDE SEQUENCE [LARGE SCALE GENOMIC DNA]</scope>
    <source>
        <strain evidence="3">ATCC 1020 / DSM 3700 / CBS 544.65 / FGSC A1164 / JCM 1740 / NRRL 181 / WB 181</strain>
    </source>
</reference>
<name>A1DFL6_NEOFI</name>
<dbReference type="GeneID" id="4586626"/>
<dbReference type="KEGG" id="nfi:NFIA_081170"/>